<keyword evidence="5 7" id="KW-1133">Transmembrane helix</keyword>
<accession>A0ABV2QAV4</accession>
<dbReference type="Pfam" id="PF07690">
    <property type="entry name" value="MFS_1"/>
    <property type="match status" value="1"/>
</dbReference>
<sequence length="419" mass="43432">MKRGVASLVAAQFVSGLADNALLIVAMAWLRESGQNIWLAPLLKAMFTLAYVALAPLVGAMADRWPKAKLMFLANAVKAVGCLLIALGIDPLAAFAVAGVGAAIYSPAKYGLMTELVPSDRLVQANGWLEVTTVGAIVLGTMLGGALVGPMMSWPPAQAFGAILPMDSSLSVALMTVLAFYGVAAALNLLIPASGACVHTLRLSPAALMARFAHAQCVLWRDPLASMSLGVTTLFWGAGATLQFLVLAWAQQSLGLSLSGAAYLQGLVAVGIGAGALVAGRYVTLKQAPRVLALGVVIGLVVPLMTWVESVVVAAPLMVVAGALTGFFVVPMNALLQHRGQVLLGAGESIAVQNFSENLCVLAMLAAYAGLQAVDWPLHQLAMVLGMSVVSGVGVLMWRLGKSDSLLAYPVLPLKEEQP</sequence>
<evidence type="ECO:0000256" key="5">
    <source>
        <dbReference type="ARBA" id="ARBA00022989"/>
    </source>
</evidence>
<evidence type="ECO:0000313" key="9">
    <source>
        <dbReference type="Proteomes" id="UP001549320"/>
    </source>
</evidence>
<name>A0ABV2QAV4_9BURK</name>
<keyword evidence="4 7" id="KW-0812">Transmembrane</keyword>
<feature type="transmembrane region" description="Helical" evidence="7">
    <location>
        <begin position="355"/>
        <end position="374"/>
    </location>
</feature>
<dbReference type="EMBL" id="JBEPSH010000005">
    <property type="protein sequence ID" value="MET4577755.1"/>
    <property type="molecule type" value="Genomic_DNA"/>
</dbReference>
<keyword evidence="3" id="KW-1003">Cell membrane</keyword>
<feature type="transmembrane region" description="Helical" evidence="7">
    <location>
        <begin position="83"/>
        <end position="108"/>
    </location>
</feature>
<feature type="transmembrane region" description="Helical" evidence="7">
    <location>
        <begin position="262"/>
        <end position="279"/>
    </location>
</feature>
<dbReference type="Proteomes" id="UP001549320">
    <property type="component" value="Unassembled WGS sequence"/>
</dbReference>
<keyword evidence="9" id="KW-1185">Reference proteome</keyword>
<feature type="transmembrane region" description="Helical" evidence="7">
    <location>
        <begin position="42"/>
        <end position="62"/>
    </location>
</feature>
<dbReference type="NCBIfam" id="NF008397">
    <property type="entry name" value="PRK11195.1"/>
    <property type="match status" value="1"/>
</dbReference>
<evidence type="ECO:0000256" key="6">
    <source>
        <dbReference type="ARBA" id="ARBA00023136"/>
    </source>
</evidence>
<gene>
    <name evidence="8" type="ORF">ABIE13_002866</name>
</gene>
<evidence type="ECO:0000313" key="8">
    <source>
        <dbReference type="EMBL" id="MET4577755.1"/>
    </source>
</evidence>
<keyword evidence="2" id="KW-0813">Transport</keyword>
<keyword evidence="6 7" id="KW-0472">Membrane</keyword>
<dbReference type="Gene3D" id="1.20.1250.20">
    <property type="entry name" value="MFS general substrate transporter like domains"/>
    <property type="match status" value="1"/>
</dbReference>
<reference evidence="8 9" key="1">
    <citation type="submission" date="2024-06" db="EMBL/GenBank/DDBJ databases">
        <title>Sorghum-associated microbial communities from plants grown in Nebraska, USA.</title>
        <authorList>
            <person name="Schachtman D."/>
        </authorList>
    </citation>
    <scope>NUCLEOTIDE SEQUENCE [LARGE SCALE GENOMIC DNA]</scope>
    <source>
        <strain evidence="8 9">2709</strain>
    </source>
</reference>
<feature type="transmembrane region" description="Helical" evidence="7">
    <location>
        <begin position="170"/>
        <end position="191"/>
    </location>
</feature>
<comment type="caution">
    <text evidence="8">The sequence shown here is derived from an EMBL/GenBank/DDBJ whole genome shotgun (WGS) entry which is preliminary data.</text>
</comment>
<evidence type="ECO:0000256" key="2">
    <source>
        <dbReference type="ARBA" id="ARBA00022448"/>
    </source>
</evidence>
<dbReference type="PANTHER" id="PTHR43266">
    <property type="entry name" value="MACROLIDE-EFFLUX PROTEIN"/>
    <property type="match status" value="1"/>
</dbReference>
<dbReference type="RefSeq" id="WP_354444399.1">
    <property type="nucleotide sequence ID" value="NZ_JBEPSH010000005.1"/>
</dbReference>
<evidence type="ECO:0000256" key="7">
    <source>
        <dbReference type="SAM" id="Phobius"/>
    </source>
</evidence>
<feature type="transmembrane region" description="Helical" evidence="7">
    <location>
        <begin position="380"/>
        <end position="398"/>
    </location>
</feature>
<evidence type="ECO:0000256" key="1">
    <source>
        <dbReference type="ARBA" id="ARBA00004651"/>
    </source>
</evidence>
<feature type="transmembrane region" description="Helical" evidence="7">
    <location>
        <begin position="128"/>
        <end position="149"/>
    </location>
</feature>
<feature type="transmembrane region" description="Helical" evidence="7">
    <location>
        <begin position="227"/>
        <end position="250"/>
    </location>
</feature>
<proteinExistence type="predicted"/>
<dbReference type="SUPFAM" id="SSF103473">
    <property type="entry name" value="MFS general substrate transporter"/>
    <property type="match status" value="1"/>
</dbReference>
<organism evidence="8 9">
    <name type="scientific">Ottowia thiooxydans</name>
    <dbReference type="NCBI Taxonomy" id="219182"/>
    <lineage>
        <taxon>Bacteria</taxon>
        <taxon>Pseudomonadati</taxon>
        <taxon>Pseudomonadota</taxon>
        <taxon>Betaproteobacteria</taxon>
        <taxon>Burkholderiales</taxon>
        <taxon>Comamonadaceae</taxon>
        <taxon>Ottowia</taxon>
    </lineage>
</organism>
<dbReference type="InterPro" id="IPR011701">
    <property type="entry name" value="MFS"/>
</dbReference>
<feature type="transmembrane region" description="Helical" evidence="7">
    <location>
        <begin position="291"/>
        <end position="308"/>
    </location>
</feature>
<protein>
    <submittedName>
        <fullName evidence="8">LPLT family lysophospholipid transporter-like MFS transporter</fullName>
    </submittedName>
</protein>
<evidence type="ECO:0000256" key="4">
    <source>
        <dbReference type="ARBA" id="ARBA00022692"/>
    </source>
</evidence>
<evidence type="ECO:0000256" key="3">
    <source>
        <dbReference type="ARBA" id="ARBA00022475"/>
    </source>
</evidence>
<dbReference type="InterPro" id="IPR036259">
    <property type="entry name" value="MFS_trans_sf"/>
</dbReference>
<comment type="subcellular location">
    <subcellularLocation>
        <location evidence="1">Cell membrane</location>
        <topology evidence="1">Multi-pass membrane protein</topology>
    </subcellularLocation>
</comment>
<dbReference type="PANTHER" id="PTHR43266:SF2">
    <property type="entry name" value="MAJOR FACILITATOR SUPERFAMILY (MFS) PROFILE DOMAIN-CONTAINING PROTEIN"/>
    <property type="match status" value="1"/>
</dbReference>
<feature type="transmembrane region" description="Helical" evidence="7">
    <location>
        <begin position="314"/>
        <end position="335"/>
    </location>
</feature>